<accession>A0A179DF65</accession>
<proteinExistence type="predicted"/>
<dbReference type="STRING" id="1826909.A5893_08075"/>
<dbReference type="EMBL" id="LWHJ01000027">
    <property type="protein sequence ID" value="OAQ39544.1"/>
    <property type="molecule type" value="Genomic_DNA"/>
</dbReference>
<gene>
    <name evidence="2" type="ORF">A5893_08075</name>
</gene>
<reference evidence="2 3" key="1">
    <citation type="submission" date="2016-04" db="EMBL/GenBank/DDBJ databases">
        <authorList>
            <person name="Evans L.H."/>
            <person name="Alamgir A."/>
            <person name="Owens N."/>
            <person name="Weber N.D."/>
            <person name="Virtaneva K."/>
            <person name="Barbian K."/>
            <person name="Babar A."/>
            <person name="Rosenke K."/>
        </authorList>
    </citation>
    <scope>NUCLEOTIDE SEQUENCE [LARGE SCALE GENOMIC DNA]</scope>
    <source>
        <strain evidence="2 3">CCM 8644</strain>
    </source>
</reference>
<comment type="caution">
    <text evidence="2">The sequence shown here is derived from an EMBL/GenBank/DDBJ whole genome shotgun (WGS) entry which is preliminary data.</text>
</comment>
<evidence type="ECO:0000313" key="3">
    <source>
        <dbReference type="Proteomes" id="UP000078459"/>
    </source>
</evidence>
<dbReference type="OrthoDB" id="163809at2"/>
<dbReference type="Proteomes" id="UP000078459">
    <property type="component" value="Unassembled WGS sequence"/>
</dbReference>
<protein>
    <submittedName>
        <fullName evidence="2">Uncharacterized protein</fullName>
    </submittedName>
</protein>
<organism evidence="2 3">
    <name type="scientific">Pedobacter psychrophilus</name>
    <dbReference type="NCBI Taxonomy" id="1826909"/>
    <lineage>
        <taxon>Bacteria</taxon>
        <taxon>Pseudomonadati</taxon>
        <taxon>Bacteroidota</taxon>
        <taxon>Sphingobacteriia</taxon>
        <taxon>Sphingobacteriales</taxon>
        <taxon>Sphingobacteriaceae</taxon>
        <taxon>Pedobacter</taxon>
    </lineage>
</organism>
<keyword evidence="3" id="KW-1185">Reference proteome</keyword>
<dbReference type="AlphaFoldDB" id="A0A179DF65"/>
<evidence type="ECO:0000256" key="1">
    <source>
        <dbReference type="SAM" id="Phobius"/>
    </source>
</evidence>
<keyword evidence="1" id="KW-0812">Transmembrane</keyword>
<dbReference type="RefSeq" id="WP_068822159.1">
    <property type="nucleotide sequence ID" value="NZ_LWHJ01000027.1"/>
</dbReference>
<reference evidence="2 3" key="2">
    <citation type="submission" date="2016-06" db="EMBL/GenBank/DDBJ databases">
        <title>Pedobacter psychrophilus sp. nov., isolated from Antarctic fragmentary rock.</title>
        <authorList>
            <person name="Svec P."/>
        </authorList>
    </citation>
    <scope>NUCLEOTIDE SEQUENCE [LARGE SCALE GENOMIC DNA]</scope>
    <source>
        <strain evidence="2 3">CCM 8644</strain>
    </source>
</reference>
<keyword evidence="1" id="KW-0472">Membrane</keyword>
<keyword evidence="1" id="KW-1133">Transmembrane helix</keyword>
<name>A0A179DF65_9SPHI</name>
<evidence type="ECO:0000313" key="2">
    <source>
        <dbReference type="EMBL" id="OAQ39544.1"/>
    </source>
</evidence>
<feature type="transmembrane region" description="Helical" evidence="1">
    <location>
        <begin position="6"/>
        <end position="24"/>
    </location>
</feature>
<sequence>MYLNNFQSYIFGAILIFFLCFAACEKGILNGPLLSYGEKVELQKSQSILFGTNTSDGLKLTVNTINDSRCPKDVNCIRAGEAAVKITIYDIKENSATFDLYYGDKSHFKPDTVNFSIDKKAYKVILFDVNPYPQTSTIQDSLKAKLTLLNN</sequence>